<evidence type="ECO:0000313" key="5">
    <source>
        <dbReference type="EMBL" id="KAE9151004.1"/>
    </source>
</evidence>
<evidence type="ECO:0000313" key="12">
    <source>
        <dbReference type="Proteomes" id="UP000437068"/>
    </source>
</evidence>
<feature type="region of interest" description="Disordered" evidence="1">
    <location>
        <begin position="21"/>
        <end position="44"/>
    </location>
</feature>
<dbReference type="EMBL" id="QXFZ01000356">
    <property type="protein sequence ID" value="KAE9119644.1"/>
    <property type="molecule type" value="Genomic_DNA"/>
</dbReference>
<evidence type="ECO:0000313" key="7">
    <source>
        <dbReference type="EMBL" id="KAE9246698.1"/>
    </source>
</evidence>
<dbReference type="Proteomes" id="UP000429523">
    <property type="component" value="Unassembled WGS sequence"/>
</dbReference>
<dbReference type="EMBL" id="QXGF01000212">
    <property type="protein sequence ID" value="KAE8944274.1"/>
    <property type="molecule type" value="Genomic_DNA"/>
</dbReference>
<evidence type="ECO:0000313" key="15">
    <source>
        <dbReference type="Proteomes" id="UP000441208"/>
    </source>
</evidence>
<dbReference type="Proteomes" id="UP000433483">
    <property type="component" value="Unassembled WGS sequence"/>
</dbReference>
<dbReference type="EMBL" id="QXFY01000365">
    <property type="protein sequence ID" value="KAE9346565.1"/>
    <property type="molecule type" value="Genomic_DNA"/>
</dbReference>
<comment type="caution">
    <text evidence="6">The sequence shown here is derived from an EMBL/GenBank/DDBJ whole genome shotgun (WGS) entry which is preliminary data.</text>
</comment>
<gene>
    <name evidence="8" type="ORF">PF001_g3039</name>
    <name evidence="7" type="ORF">PF002_g6615</name>
    <name evidence="6" type="ORF">PF005_g5835</name>
    <name evidence="5" type="ORF">PF006_g4657</name>
    <name evidence="4" type="ORF">PF007_g8465</name>
    <name evidence="9" type="ORF">PF008_g8233</name>
    <name evidence="2" type="ORF">PF009_g6043</name>
    <name evidence="3" type="ORF">PF011_g10511</name>
</gene>
<evidence type="ECO:0000313" key="10">
    <source>
        <dbReference type="Proteomes" id="UP000429523"/>
    </source>
</evidence>
<dbReference type="EMBL" id="QXFW01000552">
    <property type="protein sequence ID" value="KAE9008915.1"/>
    <property type="molecule type" value="Genomic_DNA"/>
</dbReference>
<accession>A0A6A3YTC9</accession>
<dbReference type="OrthoDB" id="77201at2759"/>
<dbReference type="Proteomes" id="UP000460718">
    <property type="component" value="Unassembled WGS sequence"/>
</dbReference>
<dbReference type="Proteomes" id="UP000486351">
    <property type="component" value="Unassembled WGS sequence"/>
</dbReference>
<evidence type="ECO:0000313" key="11">
    <source>
        <dbReference type="Proteomes" id="UP000433483"/>
    </source>
</evidence>
<evidence type="ECO:0000313" key="4">
    <source>
        <dbReference type="EMBL" id="KAE9119644.1"/>
    </source>
</evidence>
<evidence type="ECO:0000313" key="14">
    <source>
        <dbReference type="Proteomes" id="UP000440732"/>
    </source>
</evidence>
<name>A0A6A3YTC9_9STRA</name>
<evidence type="ECO:0000313" key="8">
    <source>
        <dbReference type="EMBL" id="KAE9325232.1"/>
    </source>
</evidence>
<dbReference type="EMBL" id="QXGE01000092">
    <property type="protein sequence ID" value="KAE9325232.1"/>
    <property type="molecule type" value="Genomic_DNA"/>
</dbReference>
<evidence type="ECO:0000313" key="3">
    <source>
        <dbReference type="EMBL" id="KAE9008915.1"/>
    </source>
</evidence>
<dbReference type="EMBL" id="QXGD01000233">
    <property type="protein sequence ID" value="KAE9246698.1"/>
    <property type="molecule type" value="Genomic_DNA"/>
</dbReference>
<evidence type="ECO:0000313" key="2">
    <source>
        <dbReference type="EMBL" id="KAE8944274.1"/>
    </source>
</evidence>
<feature type="compositionally biased region" description="Polar residues" evidence="1">
    <location>
        <begin position="31"/>
        <end position="44"/>
    </location>
</feature>
<dbReference type="Proteomes" id="UP000441208">
    <property type="component" value="Unassembled WGS sequence"/>
</dbReference>
<dbReference type="Proteomes" id="UP000437068">
    <property type="component" value="Unassembled WGS sequence"/>
</dbReference>
<dbReference type="AlphaFoldDB" id="A0A6A3YTC9"/>
<evidence type="ECO:0000313" key="13">
    <source>
        <dbReference type="Proteomes" id="UP000440367"/>
    </source>
</evidence>
<keyword evidence="11" id="KW-1185">Reference proteome</keyword>
<dbReference type="EMBL" id="QXGB01000207">
    <property type="protein sequence ID" value="KAE9224637.1"/>
    <property type="molecule type" value="Genomic_DNA"/>
</dbReference>
<evidence type="ECO:0000256" key="1">
    <source>
        <dbReference type="SAM" id="MobiDB-lite"/>
    </source>
</evidence>
<protein>
    <submittedName>
        <fullName evidence="6">Uncharacterized protein</fullName>
    </submittedName>
</protein>
<dbReference type="Proteomes" id="UP000440732">
    <property type="component" value="Unassembled WGS sequence"/>
</dbReference>
<evidence type="ECO:0000313" key="16">
    <source>
        <dbReference type="Proteomes" id="UP000460718"/>
    </source>
</evidence>
<evidence type="ECO:0000313" key="17">
    <source>
        <dbReference type="Proteomes" id="UP000486351"/>
    </source>
</evidence>
<dbReference type="EMBL" id="QXGA01000165">
    <property type="protein sequence ID" value="KAE9151004.1"/>
    <property type="molecule type" value="Genomic_DNA"/>
</dbReference>
<organism evidence="6 11">
    <name type="scientific">Phytophthora fragariae</name>
    <dbReference type="NCBI Taxonomy" id="53985"/>
    <lineage>
        <taxon>Eukaryota</taxon>
        <taxon>Sar</taxon>
        <taxon>Stramenopiles</taxon>
        <taxon>Oomycota</taxon>
        <taxon>Peronosporomycetes</taxon>
        <taxon>Peronosporales</taxon>
        <taxon>Peronosporaceae</taxon>
        <taxon>Phytophthora</taxon>
    </lineage>
</organism>
<dbReference type="Proteomes" id="UP000440367">
    <property type="component" value="Unassembled WGS sequence"/>
</dbReference>
<evidence type="ECO:0000313" key="9">
    <source>
        <dbReference type="EMBL" id="KAE9346565.1"/>
    </source>
</evidence>
<evidence type="ECO:0000313" key="6">
    <source>
        <dbReference type="EMBL" id="KAE9224637.1"/>
    </source>
</evidence>
<proteinExistence type="predicted"/>
<reference evidence="10 11" key="1">
    <citation type="submission" date="2018-08" db="EMBL/GenBank/DDBJ databases">
        <title>Genomic investigation of the strawberry pathogen Phytophthora fragariae indicates pathogenicity is determined by transcriptional variation in three key races.</title>
        <authorList>
            <person name="Adams T.M."/>
            <person name="Armitage A.D."/>
            <person name="Sobczyk M.K."/>
            <person name="Bates H.J."/>
            <person name="Dunwell J.M."/>
            <person name="Nellist C.F."/>
            <person name="Harrison R.J."/>
        </authorList>
    </citation>
    <scope>NUCLEOTIDE SEQUENCE [LARGE SCALE GENOMIC DNA]</scope>
    <source>
        <strain evidence="8 12">A4</strain>
        <strain evidence="7 13">BC-1</strain>
        <strain evidence="6 11">NOV-27</strain>
        <strain evidence="5 14">NOV-5</strain>
        <strain evidence="4 15">NOV-71</strain>
        <strain evidence="9 17">NOV-77</strain>
        <strain evidence="2 10">NOV-9</strain>
        <strain evidence="3 16">SCRP245</strain>
    </source>
</reference>
<sequence length="44" mass="5187">MMYNTAVDYTRAENEQHVGLFGTDMSPHLNMPQNPNQQQHLRRD</sequence>